<feature type="binding site" evidence="7">
    <location>
        <position position="282"/>
    </location>
    <ligand>
        <name>Mg(2+)</name>
        <dbReference type="ChEBI" id="CHEBI:18420"/>
    </ligand>
</feature>
<dbReference type="GO" id="GO:0043844">
    <property type="term" value="F:ADP-specific phosphofructokinase activity"/>
    <property type="evidence" value="ECO:0007669"/>
    <property type="project" value="UniProtKB-EC"/>
</dbReference>
<dbReference type="RefSeq" id="WP_256621773.1">
    <property type="nucleotide sequence ID" value="NZ_JTEO01000002.1"/>
</dbReference>
<comment type="pathway">
    <text evidence="7">Carbohydrate degradation; glycolysis.</text>
</comment>
<evidence type="ECO:0000256" key="4">
    <source>
        <dbReference type="ARBA" id="ARBA00022777"/>
    </source>
</evidence>
<dbReference type="NCBIfam" id="TIGR02045">
    <property type="entry name" value="P_fruct_ADP"/>
    <property type="match status" value="1"/>
</dbReference>
<evidence type="ECO:0000313" key="8">
    <source>
        <dbReference type="EMBL" id="MCQ6962023.1"/>
    </source>
</evidence>
<dbReference type="GO" id="GO:0008443">
    <property type="term" value="F:phosphofructokinase activity"/>
    <property type="evidence" value="ECO:0007669"/>
    <property type="project" value="InterPro"/>
</dbReference>
<dbReference type="InterPro" id="IPR011790">
    <property type="entry name" value="ADP_PFK_arc"/>
</dbReference>
<dbReference type="GO" id="GO:0006000">
    <property type="term" value="P:fructose metabolic process"/>
    <property type="evidence" value="ECO:0007669"/>
    <property type="project" value="InterPro"/>
</dbReference>
<comment type="function">
    <text evidence="7">Catalyzes the phosphorylation of fructose 6-phosphate to fructose 1,6-bisphosphate using ADP as the phosphate donor.</text>
</comment>
<feature type="binding site" evidence="7">
    <location>
        <position position="313"/>
    </location>
    <ligand>
        <name>Mg(2+)</name>
        <dbReference type="ChEBI" id="CHEBI:18420"/>
    </ligand>
</feature>
<keyword evidence="4 7" id="KW-0418">Kinase</keyword>
<dbReference type="Gene3D" id="3.30.1110.20">
    <property type="match status" value="1"/>
</dbReference>
<gene>
    <name evidence="7" type="primary">pfkC</name>
    <name evidence="8" type="ORF">PV02_02335</name>
</gene>
<keyword evidence="2 7" id="KW-0808">Transferase</keyword>
<dbReference type="PROSITE" id="PS51255">
    <property type="entry name" value="ADPK"/>
    <property type="match status" value="1"/>
</dbReference>
<dbReference type="GO" id="GO:0005737">
    <property type="term" value="C:cytoplasm"/>
    <property type="evidence" value="ECO:0007669"/>
    <property type="project" value="UniProtKB-SubCell"/>
</dbReference>
<feature type="binding site" evidence="7">
    <location>
        <position position="471"/>
    </location>
    <ligand>
        <name>Mg(2+)</name>
        <dbReference type="ChEBI" id="CHEBI:18420"/>
    </ligand>
</feature>
<comment type="similarity">
    <text evidence="7">Belongs to the carbohydrate kinase PfkC family.</text>
</comment>
<dbReference type="PANTHER" id="PTHR21208">
    <property type="entry name" value="ADP-DEPENDENT GLUCOKINASE"/>
    <property type="match status" value="1"/>
</dbReference>
<comment type="catalytic activity">
    <reaction evidence="7">
        <text>beta-D-fructose 6-phosphate + ADP = beta-D-fructose 1,6-bisphosphate + AMP + H(+)</text>
        <dbReference type="Rhea" id="RHEA:20105"/>
        <dbReference type="ChEBI" id="CHEBI:15378"/>
        <dbReference type="ChEBI" id="CHEBI:32966"/>
        <dbReference type="ChEBI" id="CHEBI:57634"/>
        <dbReference type="ChEBI" id="CHEBI:456215"/>
        <dbReference type="ChEBI" id="CHEBI:456216"/>
        <dbReference type="EC" id="2.7.1.146"/>
    </reaction>
</comment>
<evidence type="ECO:0000256" key="7">
    <source>
        <dbReference type="HAMAP-Rule" id="MF_00561"/>
    </source>
</evidence>
<name>A0AAE3HA38_9EURY</name>
<organism evidence="8 9">
    <name type="scientific">Methanolobus chelungpuianus</name>
    <dbReference type="NCBI Taxonomy" id="502115"/>
    <lineage>
        <taxon>Archaea</taxon>
        <taxon>Methanobacteriati</taxon>
        <taxon>Methanobacteriota</taxon>
        <taxon>Stenosarchaea group</taxon>
        <taxon>Methanomicrobia</taxon>
        <taxon>Methanosarcinales</taxon>
        <taxon>Methanosarcinaceae</taxon>
        <taxon>Methanolobus</taxon>
    </lineage>
</organism>
<evidence type="ECO:0000256" key="2">
    <source>
        <dbReference type="ARBA" id="ARBA00022679"/>
    </source>
</evidence>
<accession>A0AAE3HA38</accession>
<dbReference type="EC" id="2.7.1.146" evidence="7"/>
<keyword evidence="3 7" id="KW-0479">Metal-binding</keyword>
<dbReference type="GO" id="GO:0046872">
    <property type="term" value="F:metal ion binding"/>
    <property type="evidence" value="ECO:0007669"/>
    <property type="project" value="UniProtKB-KW"/>
</dbReference>
<dbReference type="Proteomes" id="UP001206983">
    <property type="component" value="Unassembled WGS sequence"/>
</dbReference>
<keyword evidence="1 7" id="KW-0963">Cytoplasm</keyword>
<proteinExistence type="inferred from homology"/>
<evidence type="ECO:0000256" key="1">
    <source>
        <dbReference type="ARBA" id="ARBA00022490"/>
    </source>
</evidence>
<dbReference type="Pfam" id="PF04587">
    <property type="entry name" value="ADP_PFK_GK"/>
    <property type="match status" value="1"/>
</dbReference>
<comment type="cofactor">
    <cofactor evidence="7">
        <name>Mg(2+)</name>
        <dbReference type="ChEBI" id="CHEBI:18420"/>
    </cofactor>
    <text evidence="7">Binds 1 Mg(2+) ion per subunit.</text>
</comment>
<dbReference type="HAMAP" id="MF_00561">
    <property type="entry name" value="ADP_PFKinase"/>
    <property type="match status" value="1"/>
</dbReference>
<keyword evidence="6 7" id="KW-0324">Glycolysis</keyword>
<evidence type="ECO:0000256" key="6">
    <source>
        <dbReference type="ARBA" id="ARBA00023152"/>
    </source>
</evidence>
<protein>
    <recommendedName>
        <fullName evidence="7">ADP-specific phosphofructokinase</fullName>
        <ecNumber evidence="7">2.7.1.146</ecNumber>
    </recommendedName>
    <alternativeName>
        <fullName evidence="7">ADP-dependent phosphofructokinase</fullName>
        <shortName evidence="7">ADP-Pfk</shortName>
    </alternativeName>
</protein>
<comment type="caution">
    <text evidence="8">The sequence shown here is derived from an EMBL/GenBank/DDBJ whole genome shotgun (WGS) entry which is preliminary data.</text>
</comment>
<evidence type="ECO:0000256" key="5">
    <source>
        <dbReference type="ARBA" id="ARBA00022842"/>
    </source>
</evidence>
<dbReference type="EMBL" id="JTEO01000002">
    <property type="protein sequence ID" value="MCQ6962023.1"/>
    <property type="molecule type" value="Genomic_DNA"/>
</dbReference>
<evidence type="ECO:0000256" key="3">
    <source>
        <dbReference type="ARBA" id="ARBA00022723"/>
    </source>
</evidence>
<keyword evidence="9" id="KW-1185">Reference proteome</keyword>
<dbReference type="Gene3D" id="3.40.1190.20">
    <property type="match status" value="1"/>
</dbReference>
<dbReference type="InterPro" id="IPR029056">
    <property type="entry name" value="Ribokinase-like"/>
</dbReference>
<dbReference type="SUPFAM" id="SSF53613">
    <property type="entry name" value="Ribokinase-like"/>
    <property type="match status" value="1"/>
</dbReference>
<dbReference type="InterPro" id="IPR007666">
    <property type="entry name" value="ADP_PFK/GK"/>
</dbReference>
<evidence type="ECO:0000313" key="9">
    <source>
        <dbReference type="Proteomes" id="UP001206983"/>
    </source>
</evidence>
<keyword evidence="5 7" id="KW-0460">Magnesium</keyword>
<dbReference type="AlphaFoldDB" id="A0AAE3HA38"/>
<feature type="active site" description="Proton acceptor" evidence="7">
    <location>
        <position position="471"/>
    </location>
</feature>
<dbReference type="GO" id="GO:0006096">
    <property type="term" value="P:glycolytic process"/>
    <property type="evidence" value="ECO:0007669"/>
    <property type="project" value="UniProtKB-UniRule"/>
</dbReference>
<comment type="subcellular location">
    <subcellularLocation>
        <location evidence="7">Cytoplasm</location>
    </subcellularLocation>
</comment>
<dbReference type="PANTHER" id="PTHR21208:SF1">
    <property type="entry name" value="ADP-DEPENDENT GLUCOKINASE"/>
    <property type="match status" value="1"/>
</dbReference>
<sequence>MEIQDWEKHYEAAYLDITRSLKDVRGVFVAYNSNIDAIKHVREEEVSKLVDLLGCSAIQEQVVQYPREIKDPVELMARLVISMRDGKAAEVPTYDTDIHEWLTDNLGFDRARMGGQAGIMSNLLANLGVQNVITYVPWLSKEQAEYFVESPNLVHPAVENGQLVLKHPKEIYDKNLKPKVNWILEFSRGTRVCCSGECFTVPRDNRLIISSRPQWLHIDMSKELYESLPYIRKKIDGALLAGYQMIREEYEDGTTYHDYVEKSVNVICRLKECNPRMQIHVEFTSIQNKVIRKAILTEIVKEHATSLGLDTVEVANALNVLGYEELAFAVMSKDERSVIALYEGAVRLLRDLQLQVVNIHSLGHYISLVSPDHPVDVDGHRDALLFASVLAATQASVGHINSIGDTKEGLKVPVYTKGHEDLASLAEYLVRKGVCSLEEFEDGCVNAMGHSLVIVPTKVVDKPAGTVGIGDAISAGAFVALLTKIKDKGEKCAEQA</sequence>
<reference evidence="8 9" key="1">
    <citation type="journal article" date="2011" name="Appl. Environ. Microbiol.">
        <title>Methanogenic archaea isolated from Taiwan's Chelungpu fault.</title>
        <authorList>
            <person name="Wu S.Y."/>
            <person name="Lai M.C."/>
        </authorList>
    </citation>
    <scope>NUCLEOTIDE SEQUENCE [LARGE SCALE GENOMIC DNA]</scope>
    <source>
        <strain evidence="8 9">St545Mb</strain>
    </source>
</reference>